<protein>
    <recommendedName>
        <fullName evidence="2">AB hydrolase-1 domain-containing protein</fullName>
    </recommendedName>
</protein>
<dbReference type="PANTHER" id="PTHR42776:SF4">
    <property type="entry name" value="ACYLAMINO-ACID-RELEASING ENZYME"/>
    <property type="match status" value="1"/>
</dbReference>
<dbReference type="EMBL" id="BARU01033831">
    <property type="protein sequence ID" value="GAH71907.1"/>
    <property type="molecule type" value="Genomic_DNA"/>
</dbReference>
<dbReference type="Pfam" id="PF00561">
    <property type="entry name" value="Abhydrolase_1"/>
    <property type="match status" value="1"/>
</dbReference>
<reference evidence="3" key="1">
    <citation type="journal article" date="2014" name="Front. Microbiol.">
        <title>High frequency of phylogenetically diverse reductive dehalogenase-homologous genes in deep subseafloor sedimentary metagenomes.</title>
        <authorList>
            <person name="Kawai M."/>
            <person name="Futagami T."/>
            <person name="Toyoda A."/>
            <person name="Takaki Y."/>
            <person name="Nishi S."/>
            <person name="Hori S."/>
            <person name="Arai W."/>
            <person name="Tsubouchi T."/>
            <person name="Morono Y."/>
            <person name="Uchiyama I."/>
            <person name="Ito T."/>
            <person name="Fujiyama A."/>
            <person name="Inagaki F."/>
            <person name="Takami H."/>
        </authorList>
    </citation>
    <scope>NUCLEOTIDE SEQUENCE</scope>
    <source>
        <strain evidence="3">Expedition CK06-06</strain>
    </source>
</reference>
<dbReference type="AlphaFoldDB" id="X1HQZ6"/>
<sequence>MEFKEKQFDGPYEVVEVEIYNKKEVFKGLLYHPPESYKRPYPLVIYFHGLPQIFPLPEILSNYKFILDMGFAFLIFNFRGYRYSDGQISIKGQYSDAAKVIEFVEKMAKKNIFDLNNINIIGHDFGAFIALILSSKEKSINTLLLTSPILNIKRHVNSEDFKKALNY</sequence>
<dbReference type="Gene3D" id="3.40.50.1820">
    <property type="entry name" value="alpha/beta hydrolase"/>
    <property type="match status" value="1"/>
</dbReference>
<dbReference type="InterPro" id="IPR029058">
    <property type="entry name" value="AB_hydrolase_fold"/>
</dbReference>
<dbReference type="GO" id="GO:0004252">
    <property type="term" value="F:serine-type endopeptidase activity"/>
    <property type="evidence" value="ECO:0007669"/>
    <property type="project" value="TreeGrafter"/>
</dbReference>
<comment type="caution">
    <text evidence="3">The sequence shown here is derived from an EMBL/GenBank/DDBJ whole genome shotgun (WGS) entry which is preliminary data.</text>
</comment>
<dbReference type="SUPFAM" id="SSF53474">
    <property type="entry name" value="alpha/beta-Hydrolases"/>
    <property type="match status" value="1"/>
</dbReference>
<feature type="domain" description="AB hydrolase-1" evidence="2">
    <location>
        <begin position="42"/>
        <end position="148"/>
    </location>
</feature>
<dbReference type="PANTHER" id="PTHR42776">
    <property type="entry name" value="SERINE PEPTIDASE S9 FAMILY MEMBER"/>
    <property type="match status" value="1"/>
</dbReference>
<organism evidence="3">
    <name type="scientific">marine sediment metagenome</name>
    <dbReference type="NCBI Taxonomy" id="412755"/>
    <lineage>
        <taxon>unclassified sequences</taxon>
        <taxon>metagenomes</taxon>
        <taxon>ecological metagenomes</taxon>
    </lineage>
</organism>
<gene>
    <name evidence="3" type="ORF">S03H2_53168</name>
</gene>
<dbReference type="InterPro" id="IPR000073">
    <property type="entry name" value="AB_hydrolase_1"/>
</dbReference>
<feature type="non-terminal residue" evidence="3">
    <location>
        <position position="167"/>
    </location>
</feature>
<evidence type="ECO:0000256" key="1">
    <source>
        <dbReference type="ARBA" id="ARBA00022801"/>
    </source>
</evidence>
<evidence type="ECO:0000259" key="2">
    <source>
        <dbReference type="Pfam" id="PF00561"/>
    </source>
</evidence>
<proteinExistence type="predicted"/>
<name>X1HQZ6_9ZZZZ</name>
<keyword evidence="1" id="KW-0378">Hydrolase</keyword>
<accession>X1HQZ6</accession>
<evidence type="ECO:0000313" key="3">
    <source>
        <dbReference type="EMBL" id="GAH71907.1"/>
    </source>
</evidence>